<organism evidence="2 3">
    <name type="scientific">Roseibacillus persicicus</name>
    <dbReference type="NCBI Taxonomy" id="454148"/>
    <lineage>
        <taxon>Bacteria</taxon>
        <taxon>Pseudomonadati</taxon>
        <taxon>Verrucomicrobiota</taxon>
        <taxon>Verrucomicrobiia</taxon>
        <taxon>Verrucomicrobiales</taxon>
        <taxon>Verrucomicrobiaceae</taxon>
        <taxon>Roseibacillus</taxon>
    </lineage>
</organism>
<comment type="caution">
    <text evidence="2">The sequence shown here is derived from an EMBL/GenBank/DDBJ whole genome shotgun (WGS) entry which is preliminary data.</text>
</comment>
<evidence type="ECO:0000313" key="2">
    <source>
        <dbReference type="EMBL" id="GHC50956.1"/>
    </source>
</evidence>
<reference evidence="2" key="2">
    <citation type="submission" date="2020-09" db="EMBL/GenBank/DDBJ databases">
        <authorList>
            <person name="Sun Q."/>
            <person name="Kim S."/>
        </authorList>
    </citation>
    <scope>NUCLEOTIDE SEQUENCE</scope>
    <source>
        <strain evidence="2">KCTC 12988</strain>
    </source>
</reference>
<dbReference type="Proteomes" id="UP000644507">
    <property type="component" value="Unassembled WGS sequence"/>
</dbReference>
<feature type="coiled-coil region" evidence="1">
    <location>
        <begin position="155"/>
        <end position="182"/>
    </location>
</feature>
<evidence type="ECO:0000256" key="1">
    <source>
        <dbReference type="SAM" id="Coils"/>
    </source>
</evidence>
<reference evidence="2" key="1">
    <citation type="journal article" date="2014" name="Int. J. Syst. Evol. Microbiol.">
        <title>Complete genome sequence of Corynebacterium casei LMG S-19264T (=DSM 44701T), isolated from a smear-ripened cheese.</title>
        <authorList>
            <consortium name="US DOE Joint Genome Institute (JGI-PGF)"/>
            <person name="Walter F."/>
            <person name="Albersmeier A."/>
            <person name="Kalinowski J."/>
            <person name="Ruckert C."/>
        </authorList>
    </citation>
    <scope>NUCLEOTIDE SEQUENCE</scope>
    <source>
        <strain evidence="2">KCTC 12988</strain>
    </source>
</reference>
<dbReference type="AlphaFoldDB" id="A0A918TJF7"/>
<protein>
    <submittedName>
        <fullName evidence="2">Uncharacterized protein</fullName>
    </submittedName>
</protein>
<sequence>MSAAFEAHLMRDAEVIIGELAWDNLESVEDVSTEYWKLRKLTKKHDELEEKIESLEIQLDDSQEARARALEDVAEATKDKVEARDKVADSIDRLHQEREDIQKDGRSVKRAHSGLKTKLEFLLEESDGEMTPEASATQQELKLKRIQFEKIKDRRNVIDGRITELQKDLHALNEEIEKENKIIRERAEGQFGKIGKINKELTSLSNLLGAIDTERTELCSEVGKFIIQNAKDPQIREAVKSHRGLLSLIEEVRASTFRHRKVIGH</sequence>
<accession>A0A918TJF7</accession>
<proteinExistence type="predicted"/>
<keyword evidence="1" id="KW-0175">Coiled coil</keyword>
<name>A0A918TJF7_9BACT</name>
<keyword evidence="3" id="KW-1185">Reference proteome</keyword>
<dbReference type="EMBL" id="BMXI01000006">
    <property type="protein sequence ID" value="GHC50956.1"/>
    <property type="molecule type" value="Genomic_DNA"/>
</dbReference>
<feature type="coiled-coil region" evidence="1">
    <location>
        <begin position="38"/>
        <end position="104"/>
    </location>
</feature>
<gene>
    <name evidence="2" type="ORF">GCM10007100_16410</name>
</gene>
<evidence type="ECO:0000313" key="3">
    <source>
        <dbReference type="Proteomes" id="UP000644507"/>
    </source>
</evidence>